<keyword evidence="1" id="KW-1133">Transmembrane helix</keyword>
<gene>
    <name evidence="2" type="ORF">NCTC11421_03038</name>
</gene>
<evidence type="ECO:0000256" key="1">
    <source>
        <dbReference type="SAM" id="Phobius"/>
    </source>
</evidence>
<proteinExistence type="predicted"/>
<name>A0A378W158_NEIGO</name>
<reference evidence="2" key="1">
    <citation type="submission" date="2018-06" db="EMBL/GenBank/DDBJ databases">
        <authorList>
            <consortium name="Pathogen Informatics"/>
            <person name="Doyle S."/>
        </authorList>
    </citation>
    <scope>NUCLEOTIDE SEQUENCE [LARGE SCALE GENOMIC DNA]</scope>
    <source>
        <strain evidence="2">NCTC11421</strain>
    </source>
</reference>
<dbReference type="EMBL" id="UGRI01000001">
    <property type="protein sequence ID" value="SUA25030.1"/>
    <property type="molecule type" value="Genomic_DNA"/>
</dbReference>
<accession>A0A378W158</accession>
<protein>
    <submittedName>
        <fullName evidence="2">Uncharacterized protein</fullName>
    </submittedName>
</protein>
<keyword evidence="1" id="KW-0812">Transmembrane</keyword>
<dbReference type="AlphaFoldDB" id="A0A378W158"/>
<organism evidence="2">
    <name type="scientific">Neisseria gonorrhoeae</name>
    <dbReference type="NCBI Taxonomy" id="485"/>
    <lineage>
        <taxon>Bacteria</taxon>
        <taxon>Pseudomonadati</taxon>
        <taxon>Pseudomonadota</taxon>
        <taxon>Betaproteobacteria</taxon>
        <taxon>Neisseriales</taxon>
        <taxon>Neisseriaceae</taxon>
        <taxon>Neisseria</taxon>
    </lineage>
</organism>
<sequence length="185" mass="19689">MFFKIGSPLRGVLADMPERMVNLAVDAVCIVIFRDVPSPSVHIDALLVVAQLEAVPRAVFQFVFVFDAGAAAVAHVLAVAVVARCGRRGRTRPQIRQLVGKTVGARVFKNPADAVAVVEIVAQLEQGAFVYPFLRVGLGASNPCGFVGKVSAGRGVGRVKDISVVFNFDIALGRAVLVSLPKRRV</sequence>
<keyword evidence="1" id="KW-0472">Membrane</keyword>
<evidence type="ECO:0000313" key="2">
    <source>
        <dbReference type="EMBL" id="SUA25030.1"/>
    </source>
</evidence>
<feature type="transmembrane region" description="Helical" evidence="1">
    <location>
        <begin position="58"/>
        <end position="83"/>
    </location>
</feature>